<feature type="domain" description="Sulfatase N-terminal" evidence="3">
    <location>
        <begin position="15"/>
        <end position="404"/>
    </location>
</feature>
<dbReference type="Pfam" id="PF00884">
    <property type="entry name" value="Sulfatase"/>
    <property type="match status" value="1"/>
</dbReference>
<keyword evidence="2" id="KW-0378">Hydrolase</keyword>
<dbReference type="Proteomes" id="UP000240912">
    <property type="component" value="Unassembled WGS sequence"/>
</dbReference>
<keyword evidence="5" id="KW-1185">Reference proteome</keyword>
<dbReference type="FunFam" id="3.40.720.10:FF:000047">
    <property type="entry name" value="Arylsulfatase"/>
    <property type="match status" value="1"/>
</dbReference>
<accession>A0A2T3HKA8</accession>
<protein>
    <submittedName>
        <fullName evidence="4">Sulfatase</fullName>
    </submittedName>
</protein>
<organism evidence="4 5">
    <name type="scientific">Pedobacter yulinensis</name>
    <dbReference type="NCBI Taxonomy" id="2126353"/>
    <lineage>
        <taxon>Bacteria</taxon>
        <taxon>Pseudomonadati</taxon>
        <taxon>Bacteroidota</taxon>
        <taxon>Sphingobacteriia</taxon>
        <taxon>Sphingobacteriales</taxon>
        <taxon>Sphingobacteriaceae</taxon>
        <taxon>Pedobacter</taxon>
    </lineage>
</organism>
<evidence type="ECO:0000259" key="3">
    <source>
        <dbReference type="Pfam" id="PF00884"/>
    </source>
</evidence>
<evidence type="ECO:0000313" key="5">
    <source>
        <dbReference type="Proteomes" id="UP000240912"/>
    </source>
</evidence>
<name>A0A2T3HKA8_9SPHI</name>
<dbReference type="CDD" id="cd16025">
    <property type="entry name" value="PAS_like"/>
    <property type="match status" value="1"/>
</dbReference>
<dbReference type="PANTHER" id="PTHR42693">
    <property type="entry name" value="ARYLSULFATASE FAMILY MEMBER"/>
    <property type="match status" value="1"/>
</dbReference>
<dbReference type="InterPro" id="IPR050738">
    <property type="entry name" value="Sulfatase"/>
</dbReference>
<evidence type="ECO:0000256" key="1">
    <source>
        <dbReference type="ARBA" id="ARBA00008779"/>
    </source>
</evidence>
<dbReference type="PANTHER" id="PTHR42693:SF53">
    <property type="entry name" value="ENDO-4-O-SULFATASE"/>
    <property type="match status" value="1"/>
</dbReference>
<dbReference type="Gene3D" id="3.30.1120.10">
    <property type="match status" value="1"/>
</dbReference>
<dbReference type="InterPro" id="IPR000917">
    <property type="entry name" value="Sulfatase_N"/>
</dbReference>
<dbReference type="SUPFAM" id="SSF49785">
    <property type="entry name" value="Galactose-binding domain-like"/>
    <property type="match status" value="1"/>
</dbReference>
<proteinExistence type="inferred from homology"/>
<dbReference type="EMBL" id="PYLS01000005">
    <property type="protein sequence ID" value="PST82866.1"/>
    <property type="molecule type" value="Genomic_DNA"/>
</dbReference>
<evidence type="ECO:0000313" key="4">
    <source>
        <dbReference type="EMBL" id="PST82866.1"/>
    </source>
</evidence>
<evidence type="ECO:0000256" key="2">
    <source>
        <dbReference type="ARBA" id="ARBA00022801"/>
    </source>
</evidence>
<comment type="caution">
    <text evidence="4">The sequence shown here is derived from an EMBL/GenBank/DDBJ whole genome shotgun (WGS) entry which is preliminary data.</text>
</comment>
<gene>
    <name evidence="4" type="ORF">C7T94_09530</name>
</gene>
<dbReference type="Gene3D" id="2.60.120.260">
    <property type="entry name" value="Galactose-binding domain-like"/>
    <property type="match status" value="1"/>
</dbReference>
<dbReference type="Gene3D" id="3.40.720.10">
    <property type="entry name" value="Alkaline Phosphatase, subunit A"/>
    <property type="match status" value="1"/>
</dbReference>
<dbReference type="SUPFAM" id="SSF53649">
    <property type="entry name" value="Alkaline phosphatase-like"/>
    <property type="match status" value="1"/>
</dbReference>
<dbReference type="OrthoDB" id="9803751at2"/>
<dbReference type="InterPro" id="IPR017850">
    <property type="entry name" value="Alkaline_phosphatase_core_sf"/>
</dbReference>
<sequence>MFLLSVAVLQAQQRPNIIVILADDMGFSDAGCYGGEISTPNIDALARGGLRYRQFYNGARCCPSRAALMTGVYPHQAGMGWMAAADLGTPAYQGTLNEQSVTIAEVLRNAGYGTYMTGKWHLTNERKIDGMVTDSWPRQRGFDRYFGIIPGGSNYFTPQVYSDNRRYKAPGNFYLTDALSDSTTRFIDDHLIHRPADPFFMYVAYTAPHWPLHAYQEDIDRYRKQYLAGWDRVRQARFDKQKKIGLFAANTAMAPRDTVIQAWDRLSPEKKEEMANRMAIYAAQIAAMDRGIGRIITRLKEKNAFENTLILFMSDNGACAEYISSGKSKAVNGQEDTFESYRREWANVSSTPFKEYKHYTYEGGIATPLIVHWPAGINKSLQNSWVSGYGHLTDIMATCTDLAGTKYPLVFNGQQLHEPAGKSLSPHFKGKDNNRGRIFWEHEANIALREGRWKMVAKTDEGKRFNEKAIALYDLQADPTELRNLAAKQTDRTRTMYAAWKQWAGAIGAFPLDTREYNERIQAYRRRMNGDFGDNLGGWNLRGDARLGDVRVDHRNRLNSGKSAHVFVRTRAGQAAAFAMNWPFRARKGERFKIGLQGLGRGSGNLVIRLENTSGNQARVIDQTIRISDGQLGGSWQSVELPSDDTYRLSVCFGDLAAGTELWLDNIRLESVQN</sequence>
<dbReference type="AlphaFoldDB" id="A0A2T3HKA8"/>
<dbReference type="InterPro" id="IPR008979">
    <property type="entry name" value="Galactose-bd-like_sf"/>
</dbReference>
<comment type="similarity">
    <text evidence="1">Belongs to the sulfatase family.</text>
</comment>
<dbReference type="GO" id="GO:0004065">
    <property type="term" value="F:arylsulfatase activity"/>
    <property type="evidence" value="ECO:0007669"/>
    <property type="project" value="TreeGrafter"/>
</dbReference>
<reference evidence="4 5" key="1">
    <citation type="submission" date="2018-03" db="EMBL/GenBank/DDBJ databases">
        <authorList>
            <person name="Keele B.F."/>
        </authorList>
    </citation>
    <scope>NUCLEOTIDE SEQUENCE [LARGE SCALE GENOMIC DNA]</scope>
    <source>
        <strain evidence="4 5">YL28-9</strain>
    </source>
</reference>